<dbReference type="InterPro" id="IPR036280">
    <property type="entry name" value="Multihaem_cyt_sf"/>
</dbReference>
<feature type="domain" description="Outer membrane cytochrome MtrC/MtrF-like" evidence="2">
    <location>
        <begin position="599"/>
        <end position="840"/>
    </location>
</feature>
<evidence type="ECO:0000259" key="2">
    <source>
        <dbReference type="Pfam" id="PF22113"/>
    </source>
</evidence>
<evidence type="ECO:0000313" key="4">
    <source>
        <dbReference type="Proteomes" id="UP000824366"/>
    </source>
</evidence>
<accession>A0ABM7MKK2</accession>
<proteinExistence type="predicted"/>
<feature type="domain" description="Outer membrane cytochrome MtrC/MtrF-like" evidence="2">
    <location>
        <begin position="246"/>
        <end position="418"/>
    </location>
</feature>
<dbReference type="InterPro" id="IPR054337">
    <property type="entry name" value="Mtrc-MtrF-like_dom_II/IV"/>
</dbReference>
<dbReference type="Pfam" id="PF22113">
    <property type="entry name" value="Mtrc-MtrF_II-IV_dom"/>
    <property type="match status" value="2"/>
</dbReference>
<evidence type="ECO:0000313" key="3">
    <source>
        <dbReference type="EMBL" id="BCO26730.1"/>
    </source>
</evidence>
<keyword evidence="4" id="KW-1185">Reference proteome</keyword>
<dbReference type="PROSITE" id="PS51257">
    <property type="entry name" value="PROKAR_LIPOPROTEIN"/>
    <property type="match status" value="1"/>
</dbReference>
<evidence type="ECO:0000256" key="1">
    <source>
        <dbReference type="SAM" id="SignalP"/>
    </source>
</evidence>
<protein>
    <recommendedName>
        <fullName evidence="2">Outer membrane cytochrome MtrC/MtrF-like domain-containing protein</fullName>
    </recommendedName>
</protein>
<dbReference type="EMBL" id="AP024238">
    <property type="protein sequence ID" value="BCO26730.1"/>
    <property type="molecule type" value="Genomic_DNA"/>
</dbReference>
<dbReference type="SUPFAM" id="SSF48695">
    <property type="entry name" value="Multiheme cytochromes"/>
    <property type="match status" value="1"/>
</dbReference>
<gene>
    <name evidence="3" type="ORF">MIZ03_1615</name>
</gene>
<name>A0ABM7MKK2_9BURK</name>
<reference evidence="3 4" key="1">
    <citation type="journal article" date="2021" name="Microbiol. Spectr.">
        <title>A Single Bacterium Capable of Oxidation and Reduction of Iron at Circumneutral pH.</title>
        <authorList>
            <person name="Kato S."/>
            <person name="Ohkuma M."/>
        </authorList>
    </citation>
    <scope>NUCLEOTIDE SEQUENCE [LARGE SCALE GENOMIC DNA]</scope>
    <source>
        <strain evidence="3 4">MIZ03</strain>
    </source>
</reference>
<dbReference type="InterPro" id="IPR020014">
    <property type="entry name" value="Decahaem_cyt-c_OmcA/MtrC"/>
</dbReference>
<dbReference type="Gene3D" id="1.10.720.180">
    <property type="match status" value="1"/>
</dbReference>
<dbReference type="RefSeq" id="WP_223910655.1">
    <property type="nucleotide sequence ID" value="NZ_AP024238.1"/>
</dbReference>
<feature type="signal peptide" evidence="1">
    <location>
        <begin position="1"/>
        <end position="19"/>
    </location>
</feature>
<dbReference type="Proteomes" id="UP000824366">
    <property type="component" value="Chromosome"/>
</dbReference>
<dbReference type="NCBIfam" id="TIGR03507">
    <property type="entry name" value="decahem_SO1788"/>
    <property type="match status" value="1"/>
</dbReference>
<feature type="chain" id="PRO_5046139111" description="Outer membrane cytochrome MtrC/MtrF-like domain-containing protein" evidence="1">
    <location>
        <begin position="20"/>
        <end position="842"/>
    </location>
</feature>
<sequence>MKTSLFRWGTALLASLAIAGCGGGGGGSAPAATTPATSTAVSAAITAAAATPLVTDTATGTSGSSAAFTVLQAAGVPAVTINSPPVVNFTVFSDGAVYTKLTAANVSVAMAKLVPASNGNPDEWVSYVTRVKTSAVTPNGLAVQGTTDPKISTATKTATYPVDCAASPATLTYNPDGYYTYKFCTDVKKTKDAAGNLVFDASKVHRVALQLSYTNKAGTVVKVNPYFDFTINADGTAKMADPSKTRKMTDVNSCNSCHETLALHGGGRVDTQFCVMCHNPGSTDAVTGKAVTLSTMVHKLHAGKRLAAAGDPYIVNDVNASEIGFPQDLRNCTKCHTAANPATPQGDNWKTAVSQQACLTCHTSKVGGVWETKHVVYAKDPIVVGAASATNTKATDLTNAQCIACHRVGSNISSEVVHWNQNEENSAKYKMNIEGATYDAATRKVTVKYFLSDPTNGNAAYDLVTSDCASTTVPTCSTSTKFGNLRFYVAYQTMVGQSTAVTEFSSYNNGGSGANAYAYKGTKDASNHYTVDITLPADTATSIASGTARVISIGQVKEPQLELKSLDPRPAVVPAALVSVVVQNTHFDVALTGALQPRRAVVSSAKCNACHGSLGSTSGSNTLANAFHGGARDTVEACSVCHDANRSSSGNMMTNGLALYEPYQFKRMIHGIHGNSKRVNPFTHGNKAVQAFCNPTGTTVAAIDLCKTAAPLGIVAGVENYAAEVAYPGVGLNCNACHVNNSYKNDQGTLGAVVMKPTTSAPGVLPVVLETDPNKWLVISPKAASCTACHDSSTAMGHVANFGGASFGNKTQAEIAAMPRETCNDCHASGGFKGVDVVHGQK</sequence>
<organism evidence="3 4">
    <name type="scientific">Rhodoferax lithotrophicus</name>
    <dbReference type="NCBI Taxonomy" id="2798804"/>
    <lineage>
        <taxon>Bacteria</taxon>
        <taxon>Pseudomonadati</taxon>
        <taxon>Pseudomonadota</taxon>
        <taxon>Betaproteobacteria</taxon>
        <taxon>Burkholderiales</taxon>
        <taxon>Comamonadaceae</taxon>
        <taxon>Rhodoferax</taxon>
    </lineage>
</organism>
<keyword evidence="1" id="KW-0732">Signal</keyword>